<comment type="similarity">
    <text evidence="1 2">Belongs to the glycosyl hydrolase 31 family.</text>
</comment>
<dbReference type="Gene3D" id="2.60.40.1180">
    <property type="entry name" value="Golgi alpha-mannosidase II"/>
    <property type="match status" value="1"/>
</dbReference>
<dbReference type="AlphaFoldDB" id="A0AAI8VRX8"/>
<keyword evidence="3" id="KW-0732">Signal</keyword>
<keyword evidence="2" id="KW-0378">Hydrolase</keyword>
<sequence length="731" mass="80481">MAILLRTLATLAAVAGSSHALTHGSSTQQSQAQPSISVSSNSPFSLSVHYGRQTVHNSAILAGNTNSSVTPISASSAGSIANGAGQISATVINPQVARISVNTISGFVGARFTASNSSKFYGVWEYPWYNRLDNAGIEFDFKGLGDSDGINWSNARAPFFLTDDGYGVYADTLAMGSFDFSQPGSAQFVFNTSSLVYYVVLPETTGDYKSLLTAFAGLSNTIEMPPDSGYGPTFWSDDFEEDFHAGVHNAQENYYDVIDHLYYNQIHASSMFADRPYGTGNSSFGNFDFDPVYYPTPKEFIANLSHWGFDFQVWAANRAFLDTKLYNASVANGWLFPNISAEFFQGPALNLSIPEAYSYLKEHMSYFPSVGVKGYKIDRGEEEEMPVWEQNVQMTLFEQLCYETMVEKWGESNFYDFARSAVDRSRVRTAVWNGDSHSNYSGLAYSVTSGIRAGLVGFSQWGSDTGGYIRGLNDPAQELWARWMWFSTFSPVYEIMIGTNHTPWYPPYTSELVDVLKETANMHHDLLPYIRSYTYQAHTTGVPVLRVAFLEAPADAKAWSLVDSYFFGSEFFVAPIVSEGGKRTIYFPEGTKYLEYFNKTAVHQGGSTCEVDLSVHYVPVYVRAGAIVPRGDIFQANNKWTDDWQPELTIELYPSADVPYSSFPYYNGAAKSQVPITMVVDAVSGDVAVEYGAVGVNGTLVVFTKSGMMKATLTAQGGAANFTGVVSLFDD</sequence>
<dbReference type="InterPro" id="IPR048395">
    <property type="entry name" value="Glyco_hydro_31_C"/>
</dbReference>
<comment type="caution">
    <text evidence="6">The sequence shown here is derived from an EMBL/GenBank/DDBJ whole genome shotgun (WGS) entry which is preliminary data.</text>
</comment>
<evidence type="ECO:0000259" key="4">
    <source>
        <dbReference type="Pfam" id="PF01055"/>
    </source>
</evidence>
<gene>
    <name evidence="6" type="ORF">KHLLAP_LOCUS10435</name>
</gene>
<evidence type="ECO:0000259" key="5">
    <source>
        <dbReference type="Pfam" id="PF21365"/>
    </source>
</evidence>
<evidence type="ECO:0000256" key="3">
    <source>
        <dbReference type="SAM" id="SignalP"/>
    </source>
</evidence>
<evidence type="ECO:0000256" key="1">
    <source>
        <dbReference type="ARBA" id="ARBA00007806"/>
    </source>
</evidence>
<proteinExistence type="inferred from homology"/>
<name>A0AAI8VRX8_9PEZI</name>
<protein>
    <submittedName>
        <fullName evidence="6">Uu.00g058670.m01.CDS01</fullName>
    </submittedName>
</protein>
<dbReference type="GO" id="GO:0004553">
    <property type="term" value="F:hydrolase activity, hydrolyzing O-glycosyl compounds"/>
    <property type="evidence" value="ECO:0007669"/>
    <property type="project" value="InterPro"/>
</dbReference>
<dbReference type="Pfam" id="PF21365">
    <property type="entry name" value="Glyco_hydro_31_3rd"/>
    <property type="match status" value="1"/>
</dbReference>
<dbReference type="Proteomes" id="UP001295740">
    <property type="component" value="Unassembled WGS sequence"/>
</dbReference>
<dbReference type="SUPFAM" id="SSF51011">
    <property type="entry name" value="Glycosyl hydrolase domain"/>
    <property type="match status" value="1"/>
</dbReference>
<evidence type="ECO:0000313" key="6">
    <source>
        <dbReference type="EMBL" id="CAJ2509967.1"/>
    </source>
</evidence>
<dbReference type="SUPFAM" id="SSF74650">
    <property type="entry name" value="Galactose mutarotase-like"/>
    <property type="match status" value="1"/>
</dbReference>
<dbReference type="InterPro" id="IPR011013">
    <property type="entry name" value="Gal_mutarotase_sf_dom"/>
</dbReference>
<dbReference type="Gene3D" id="2.60.40.1760">
    <property type="entry name" value="glycosyl hydrolase (family 31)"/>
    <property type="match status" value="1"/>
</dbReference>
<keyword evidence="2" id="KW-0326">Glycosidase</keyword>
<dbReference type="GO" id="GO:0005975">
    <property type="term" value="P:carbohydrate metabolic process"/>
    <property type="evidence" value="ECO:0007669"/>
    <property type="project" value="InterPro"/>
</dbReference>
<keyword evidence="7" id="KW-1185">Reference proteome</keyword>
<dbReference type="GO" id="GO:0030246">
    <property type="term" value="F:carbohydrate binding"/>
    <property type="evidence" value="ECO:0007669"/>
    <property type="project" value="InterPro"/>
</dbReference>
<dbReference type="InterPro" id="IPR000322">
    <property type="entry name" value="Glyco_hydro_31_TIM"/>
</dbReference>
<dbReference type="SUPFAM" id="SSF51445">
    <property type="entry name" value="(Trans)glycosidases"/>
    <property type="match status" value="1"/>
</dbReference>
<accession>A0AAI8VRX8</accession>
<feature type="domain" description="Glycoside hydrolase family 31 TIM barrel" evidence="4">
    <location>
        <begin position="225"/>
        <end position="530"/>
    </location>
</feature>
<dbReference type="InterPro" id="IPR051816">
    <property type="entry name" value="Glycosyl_Hydrolase_31"/>
</dbReference>
<reference evidence="6" key="1">
    <citation type="submission" date="2023-10" db="EMBL/GenBank/DDBJ databases">
        <authorList>
            <person name="Hackl T."/>
        </authorList>
    </citation>
    <scope>NUCLEOTIDE SEQUENCE</scope>
</reference>
<dbReference type="Pfam" id="PF01055">
    <property type="entry name" value="Glyco_hydro_31_2nd"/>
    <property type="match status" value="1"/>
</dbReference>
<organism evidence="6 7">
    <name type="scientific">Anthostomella pinea</name>
    <dbReference type="NCBI Taxonomy" id="933095"/>
    <lineage>
        <taxon>Eukaryota</taxon>
        <taxon>Fungi</taxon>
        <taxon>Dikarya</taxon>
        <taxon>Ascomycota</taxon>
        <taxon>Pezizomycotina</taxon>
        <taxon>Sordariomycetes</taxon>
        <taxon>Xylariomycetidae</taxon>
        <taxon>Xylariales</taxon>
        <taxon>Xylariaceae</taxon>
        <taxon>Anthostomella</taxon>
    </lineage>
</organism>
<evidence type="ECO:0000313" key="7">
    <source>
        <dbReference type="Proteomes" id="UP001295740"/>
    </source>
</evidence>
<feature type="chain" id="PRO_5042481359" evidence="3">
    <location>
        <begin position="21"/>
        <end position="731"/>
    </location>
</feature>
<dbReference type="EMBL" id="CAUWAG010000013">
    <property type="protein sequence ID" value="CAJ2509967.1"/>
    <property type="molecule type" value="Genomic_DNA"/>
</dbReference>
<feature type="domain" description="Glycosyl hydrolase family 31 C-terminal" evidence="5">
    <location>
        <begin position="541"/>
        <end position="628"/>
    </location>
</feature>
<dbReference type="InterPro" id="IPR017853">
    <property type="entry name" value="GH"/>
</dbReference>
<dbReference type="PANTHER" id="PTHR43863">
    <property type="entry name" value="HYDROLASE, PUTATIVE (AFU_ORTHOLOGUE AFUA_1G03140)-RELATED"/>
    <property type="match status" value="1"/>
</dbReference>
<evidence type="ECO:0000256" key="2">
    <source>
        <dbReference type="RuleBase" id="RU361185"/>
    </source>
</evidence>
<dbReference type="PANTHER" id="PTHR43863:SF2">
    <property type="entry name" value="MALTASE-GLUCOAMYLASE"/>
    <property type="match status" value="1"/>
</dbReference>
<feature type="signal peptide" evidence="3">
    <location>
        <begin position="1"/>
        <end position="20"/>
    </location>
</feature>
<dbReference type="InterPro" id="IPR013780">
    <property type="entry name" value="Glyco_hydro_b"/>
</dbReference>
<dbReference type="Gene3D" id="3.20.20.80">
    <property type="entry name" value="Glycosidases"/>
    <property type="match status" value="1"/>
</dbReference>